<organism evidence="3 4">
    <name type="scientific">Sedimenticola selenatireducens</name>
    <dbReference type="NCBI Taxonomy" id="191960"/>
    <lineage>
        <taxon>Bacteria</taxon>
        <taxon>Pseudomonadati</taxon>
        <taxon>Pseudomonadota</taxon>
        <taxon>Gammaproteobacteria</taxon>
        <taxon>Chromatiales</taxon>
        <taxon>Sedimenticolaceae</taxon>
        <taxon>Sedimenticola</taxon>
    </lineage>
</organism>
<dbReference type="Gene3D" id="3.40.250.10">
    <property type="entry name" value="Rhodanese-like domain"/>
    <property type="match status" value="2"/>
</dbReference>
<evidence type="ECO:0000256" key="1">
    <source>
        <dbReference type="ARBA" id="ARBA00022737"/>
    </source>
</evidence>
<accession>A0A557RTU1</accession>
<dbReference type="PANTHER" id="PTHR43855:SF1">
    <property type="entry name" value="THIOSULFATE SULFURTRANSFERASE"/>
    <property type="match status" value="1"/>
</dbReference>
<dbReference type="InterPro" id="IPR001763">
    <property type="entry name" value="Rhodanese-like_dom"/>
</dbReference>
<dbReference type="CDD" id="cd01448">
    <property type="entry name" value="TST_Repeat_1"/>
    <property type="match status" value="1"/>
</dbReference>
<proteinExistence type="predicted"/>
<dbReference type="PROSITE" id="PS00380">
    <property type="entry name" value="RHODANESE_1"/>
    <property type="match status" value="1"/>
</dbReference>
<gene>
    <name evidence="3" type="ORF">FHP88_18555</name>
</gene>
<evidence type="ECO:0000259" key="2">
    <source>
        <dbReference type="PROSITE" id="PS50206"/>
    </source>
</evidence>
<keyword evidence="3" id="KW-0808">Transferase</keyword>
<dbReference type="EMBL" id="VMNH01000034">
    <property type="protein sequence ID" value="TVO68573.1"/>
    <property type="molecule type" value="Genomic_DNA"/>
</dbReference>
<dbReference type="PROSITE" id="PS50206">
    <property type="entry name" value="RHODANESE_3"/>
    <property type="match status" value="2"/>
</dbReference>
<protein>
    <submittedName>
        <fullName evidence="3">Sulfurtransferase</fullName>
    </submittedName>
</protein>
<sequence>MNSLDLPLIVEPEKLEPLLGERQLLVVDMTKPATYAQLHIPGAVYLDYGQIIAMRKPTMGLLPEPAVLEKCFSDIGIDDTVHVVAYDDEGGGKAGRLLWTLEAMGHSRFSLLNGGLHAWANEGHPIQQAPVTPSPKAFQPKPTDAPVADATYIMKHLNDGTLGLLDARTSDEFNGNKRFADKGGHIPGAVNMDWMLALDQQRNLRLKSSRELEQMLDSLNISKDQQVITYCHTHHRSSLTYIMLKSLGYPQVKGYPGSWSDWGNRQDTPVA</sequence>
<comment type="caution">
    <text evidence="3">The sequence shown here is derived from an EMBL/GenBank/DDBJ whole genome shotgun (WGS) entry which is preliminary data.</text>
</comment>
<dbReference type="InterPro" id="IPR051126">
    <property type="entry name" value="Thiosulfate_sulfurtransferase"/>
</dbReference>
<dbReference type="CDD" id="cd01449">
    <property type="entry name" value="TST_Repeat_2"/>
    <property type="match status" value="1"/>
</dbReference>
<dbReference type="SUPFAM" id="SSF52821">
    <property type="entry name" value="Rhodanese/Cell cycle control phosphatase"/>
    <property type="match status" value="2"/>
</dbReference>
<dbReference type="Pfam" id="PF00581">
    <property type="entry name" value="Rhodanese"/>
    <property type="match status" value="2"/>
</dbReference>
<dbReference type="RefSeq" id="WP_144360646.1">
    <property type="nucleotide sequence ID" value="NZ_VMNH01000034.1"/>
</dbReference>
<dbReference type="SMART" id="SM00450">
    <property type="entry name" value="RHOD"/>
    <property type="match status" value="2"/>
</dbReference>
<reference evidence="3 4" key="1">
    <citation type="submission" date="2019-07" db="EMBL/GenBank/DDBJ databases">
        <title>The pathways for chlorine oxyanion respiration interact through the shared metabolite chlorate.</title>
        <authorList>
            <person name="Barnum T.P."/>
            <person name="Cheng Y."/>
            <person name="Hill K.A."/>
            <person name="Lucas L.N."/>
            <person name="Carlson H.K."/>
            <person name="Coates J.D."/>
        </authorList>
    </citation>
    <scope>NUCLEOTIDE SEQUENCE [LARGE SCALE GENOMIC DNA]</scope>
    <source>
        <strain evidence="3 4">BK-1</strain>
    </source>
</reference>
<name>A0A557RTU1_9GAMM</name>
<keyword evidence="4" id="KW-1185">Reference proteome</keyword>
<dbReference type="Proteomes" id="UP000316649">
    <property type="component" value="Unassembled WGS sequence"/>
</dbReference>
<evidence type="ECO:0000313" key="4">
    <source>
        <dbReference type="Proteomes" id="UP000316649"/>
    </source>
</evidence>
<dbReference type="GO" id="GO:0004792">
    <property type="term" value="F:thiosulfate-cyanide sulfurtransferase activity"/>
    <property type="evidence" value="ECO:0007669"/>
    <property type="project" value="InterPro"/>
</dbReference>
<dbReference type="AlphaFoldDB" id="A0A557RTU1"/>
<dbReference type="InterPro" id="IPR001307">
    <property type="entry name" value="Thiosulphate_STrfase_CS"/>
</dbReference>
<dbReference type="InterPro" id="IPR036873">
    <property type="entry name" value="Rhodanese-like_dom_sf"/>
</dbReference>
<evidence type="ECO:0000313" key="3">
    <source>
        <dbReference type="EMBL" id="TVO68573.1"/>
    </source>
</evidence>
<dbReference type="PANTHER" id="PTHR43855">
    <property type="entry name" value="THIOSULFATE SULFURTRANSFERASE"/>
    <property type="match status" value="1"/>
</dbReference>
<dbReference type="OrthoDB" id="9781034at2"/>
<feature type="domain" description="Rhodanese" evidence="2">
    <location>
        <begin position="20"/>
        <end position="128"/>
    </location>
</feature>
<keyword evidence="1" id="KW-0677">Repeat</keyword>
<feature type="domain" description="Rhodanese" evidence="2">
    <location>
        <begin position="164"/>
        <end position="271"/>
    </location>
</feature>